<name>A0ABY6JUZ6_9ARAC</name>
<keyword evidence="2" id="KW-1185">Reference proteome</keyword>
<proteinExistence type="predicted"/>
<evidence type="ECO:0000313" key="1">
    <source>
        <dbReference type="EMBL" id="UYV60342.1"/>
    </source>
</evidence>
<protein>
    <submittedName>
        <fullName evidence="1">ABCA5</fullName>
    </submittedName>
</protein>
<accession>A0ABY6JUZ6</accession>
<reference evidence="1 2" key="1">
    <citation type="submission" date="2022-01" db="EMBL/GenBank/DDBJ databases">
        <title>A chromosomal length assembly of Cordylochernes scorpioides.</title>
        <authorList>
            <person name="Zeh D."/>
            <person name="Zeh J."/>
        </authorList>
    </citation>
    <scope>NUCLEOTIDE SEQUENCE [LARGE SCALE GENOMIC DNA]</scope>
    <source>
        <strain evidence="1">IN4F17</strain>
        <tissue evidence="1">Whole Body</tissue>
    </source>
</reference>
<gene>
    <name evidence="1" type="ORF">LAZ67_1000885</name>
</gene>
<organism evidence="1 2">
    <name type="scientific">Cordylochernes scorpioides</name>
    <dbReference type="NCBI Taxonomy" id="51811"/>
    <lineage>
        <taxon>Eukaryota</taxon>
        <taxon>Metazoa</taxon>
        <taxon>Ecdysozoa</taxon>
        <taxon>Arthropoda</taxon>
        <taxon>Chelicerata</taxon>
        <taxon>Arachnida</taxon>
        <taxon>Pseudoscorpiones</taxon>
        <taxon>Cheliferoidea</taxon>
        <taxon>Chernetidae</taxon>
        <taxon>Cordylochernes</taxon>
    </lineage>
</organism>
<evidence type="ECO:0000313" key="2">
    <source>
        <dbReference type="Proteomes" id="UP001235939"/>
    </source>
</evidence>
<dbReference type="EMBL" id="CP092863">
    <property type="protein sequence ID" value="UYV60342.1"/>
    <property type="molecule type" value="Genomic_DNA"/>
</dbReference>
<sequence length="133" mass="14463">MPPTSGCPDRKAIISKGKLKCAGSSLFLKNRFGIGYHLKLNSTGTTYIPQGIETKRLYLCWWWQCGAGPRHLCRRGWQLGALPCGWGQGDPAVQMLKMLWFGLTGCGHPADGERKLCACISSGSVTSGKCSAW</sequence>
<dbReference type="Proteomes" id="UP001235939">
    <property type="component" value="Chromosome 01"/>
</dbReference>